<feature type="binding site" evidence="3">
    <location>
        <position position="86"/>
    </location>
    <ligand>
        <name>Zn(2+)</name>
        <dbReference type="ChEBI" id="CHEBI:29105"/>
        <label>1</label>
    </ligand>
</feature>
<organism evidence="5 6">
    <name type="scientific">Streptomyces phaeoluteigriseus</name>
    <dbReference type="NCBI Taxonomy" id="114686"/>
    <lineage>
        <taxon>Bacteria</taxon>
        <taxon>Bacillati</taxon>
        <taxon>Actinomycetota</taxon>
        <taxon>Actinomycetes</taxon>
        <taxon>Kitasatosporales</taxon>
        <taxon>Streptomycetaceae</taxon>
        <taxon>Streptomyces</taxon>
        <taxon>Streptomyces aurantiacus group</taxon>
    </lineage>
</organism>
<feature type="binding site" evidence="3">
    <location>
        <position position="97"/>
    </location>
    <ligand>
        <name>Zn(2+)</name>
        <dbReference type="ChEBI" id="CHEBI:29105"/>
        <label>2</label>
    </ligand>
</feature>
<sequence length="421" mass="44515">MGAGAGAGPAGVSFQQMWRDLRPVGRHPDSGGYRRYAWTAADADCRAWFKDQAEARGLAYEVDRNGNQWAWLGDPAAGDAVVTGSHLDSVPDGGAFDGPLGVVSSFAALDELRRRGARFARPLALVNFGDEEGARFGLACVGSRLTAGHLTVEQAHRLTDGDGITLPRAMEAAGYDPDAIGPDPERLGRIGAFVELHVEQGRALDLSGDRVGIASAIWPHGRWRFDFRGEANHAGTTRLVDRRDPMLPYAETVLAARREARLAGAVATFGKISVEPNGVNAVPSLVRGWLDSRAADQQSLDQVVGGVEKAAREYATAHGVDLDVVRESFTPVVEFDHALRDELARLLGKDTGRNDAGLKVPVLGTGAGHDAGILSGSIPTAMLFVRNPTGVSHSPAEYAAEDDCVAGVLALADVLEGLACT</sequence>
<dbReference type="Proteomes" id="UP000184286">
    <property type="component" value="Unassembled WGS sequence"/>
</dbReference>
<dbReference type="InterPro" id="IPR010158">
    <property type="entry name" value="Amidase_Cbmase"/>
</dbReference>
<dbReference type="PIRSF" id="PIRSF001235">
    <property type="entry name" value="Amidase_carbamoylase"/>
    <property type="match status" value="1"/>
</dbReference>
<comment type="cofactor">
    <cofactor evidence="3">
        <name>Zn(2+)</name>
        <dbReference type="ChEBI" id="CHEBI:29105"/>
    </cofactor>
    <text evidence="3">Binds 2 Zn(2+) ions per subunit.</text>
</comment>
<dbReference type="InterPro" id="IPR036264">
    <property type="entry name" value="Bact_exopeptidase_dim_dom"/>
</dbReference>
<dbReference type="PANTHER" id="PTHR32494">
    <property type="entry name" value="ALLANTOATE DEIMINASE-RELATED"/>
    <property type="match status" value="1"/>
</dbReference>
<feature type="binding site" evidence="4">
    <location>
        <position position="222"/>
    </location>
    <ligand>
        <name>allantoate</name>
        <dbReference type="ChEBI" id="CHEBI:17536"/>
    </ligand>
</feature>
<feature type="binding site" evidence="3">
    <location>
        <position position="97"/>
    </location>
    <ligand>
        <name>Zn(2+)</name>
        <dbReference type="ChEBI" id="CHEBI:29105"/>
        <label>1</label>
    </ligand>
</feature>
<dbReference type="Gene3D" id="3.40.630.10">
    <property type="entry name" value="Zn peptidases"/>
    <property type="match status" value="1"/>
</dbReference>
<comment type="caution">
    <text evidence="5">The sequence shown here is derived from an EMBL/GenBank/DDBJ whole genome shotgun (WGS) entry which is preliminary data.</text>
</comment>
<dbReference type="PANTHER" id="PTHR32494:SF5">
    <property type="entry name" value="ALLANTOATE AMIDOHYDROLASE"/>
    <property type="match status" value="1"/>
</dbReference>
<dbReference type="InterPro" id="IPR002933">
    <property type="entry name" value="Peptidase_M20"/>
</dbReference>
<keyword evidence="2 5" id="KW-0378">Hydrolase</keyword>
<evidence type="ECO:0000313" key="5">
    <source>
        <dbReference type="EMBL" id="OQD55662.1"/>
    </source>
</evidence>
<dbReference type="EMBL" id="MPOH02000011">
    <property type="protein sequence ID" value="OQD55662.1"/>
    <property type="molecule type" value="Genomic_DNA"/>
</dbReference>
<dbReference type="Gene3D" id="3.30.70.360">
    <property type="match status" value="1"/>
</dbReference>
<feature type="binding site" evidence="3">
    <location>
        <position position="197"/>
    </location>
    <ligand>
        <name>Zn(2+)</name>
        <dbReference type="ChEBI" id="CHEBI:29105"/>
        <label>1</label>
    </ligand>
</feature>
<dbReference type="STRING" id="114686.BM536_014190"/>
<dbReference type="SUPFAM" id="SSF55031">
    <property type="entry name" value="Bacterial exopeptidase dimerisation domain"/>
    <property type="match status" value="1"/>
</dbReference>
<evidence type="ECO:0000256" key="2">
    <source>
        <dbReference type="ARBA" id="ARBA00022801"/>
    </source>
</evidence>
<dbReference type="Pfam" id="PF01546">
    <property type="entry name" value="Peptidase_M20"/>
    <property type="match status" value="1"/>
</dbReference>
<evidence type="ECO:0000313" key="6">
    <source>
        <dbReference type="Proteomes" id="UP000184286"/>
    </source>
</evidence>
<gene>
    <name evidence="5" type="ORF">BM536_014190</name>
</gene>
<reference evidence="6" key="1">
    <citation type="submission" date="2016-11" db="EMBL/GenBank/DDBJ databases">
        <authorList>
            <person name="Schniete J.K."/>
            <person name="Salih T."/>
            <person name="Algora Gallardo L."/>
            <person name="Martinez Fernandez S."/>
            <person name="Herron P.R."/>
        </authorList>
    </citation>
    <scope>NUCLEOTIDE SEQUENCE [LARGE SCALE GENOMIC DNA]</scope>
    <source>
        <strain evidence="6">DSM 41896</strain>
    </source>
</reference>
<dbReference type="NCBIfam" id="NF006770">
    <property type="entry name" value="PRK09290.1-4"/>
    <property type="match status" value="1"/>
</dbReference>
<reference evidence="5 6" key="2">
    <citation type="submission" date="2017-02" db="EMBL/GenBank/DDBJ databases">
        <title>Draft genome sequence of Streptomyces phaeoluteigriseus type strain DSM41896.</title>
        <authorList>
            <person name="Salih T.S."/>
            <person name="Algora Gallardo L."/>
            <person name="Melo Santos T."/>
            <person name="Filgueira Martinez S."/>
            <person name="Herron P.R."/>
        </authorList>
    </citation>
    <scope>NUCLEOTIDE SEQUENCE [LARGE SCALE GENOMIC DNA]</scope>
    <source>
        <strain evidence="5 6">DSM 41896</strain>
    </source>
</reference>
<feature type="binding site" evidence="3">
    <location>
        <position position="132"/>
    </location>
    <ligand>
        <name>Zn(2+)</name>
        <dbReference type="ChEBI" id="CHEBI:29105"/>
        <label>2</label>
    </ligand>
</feature>
<feature type="binding site" evidence="3">
    <location>
        <position position="393"/>
    </location>
    <ligand>
        <name>Zn(2+)</name>
        <dbReference type="ChEBI" id="CHEBI:29105"/>
        <label>2</label>
    </ligand>
</feature>
<dbReference type="GO" id="GO:0046872">
    <property type="term" value="F:metal ion binding"/>
    <property type="evidence" value="ECO:0007669"/>
    <property type="project" value="UniProtKB-KW"/>
</dbReference>
<proteinExistence type="inferred from homology"/>
<dbReference type="SUPFAM" id="SSF53187">
    <property type="entry name" value="Zn-dependent exopeptidases"/>
    <property type="match status" value="1"/>
</dbReference>
<dbReference type="AlphaFoldDB" id="A0A1V6MTI4"/>
<dbReference type="GO" id="GO:0016813">
    <property type="term" value="F:hydrolase activity, acting on carbon-nitrogen (but not peptide) bonds, in linear amidines"/>
    <property type="evidence" value="ECO:0007669"/>
    <property type="project" value="InterPro"/>
</dbReference>
<evidence type="ECO:0000256" key="3">
    <source>
        <dbReference type="PIRSR" id="PIRSR001235-1"/>
    </source>
</evidence>
<evidence type="ECO:0000256" key="4">
    <source>
        <dbReference type="PIRSR" id="PIRSR001235-2"/>
    </source>
</evidence>
<dbReference type="CDD" id="cd03884">
    <property type="entry name" value="M20_bAS"/>
    <property type="match status" value="1"/>
</dbReference>
<name>A0A1V6MTI4_9ACTN</name>
<keyword evidence="3" id="KW-0479">Metal-binding</keyword>
<protein>
    <submittedName>
        <fullName evidence="5">Allantoate amidohydrolase</fullName>
    </submittedName>
</protein>
<accession>A0A1V6MTI4</accession>
<dbReference type="NCBIfam" id="TIGR01879">
    <property type="entry name" value="hydantase"/>
    <property type="match status" value="1"/>
</dbReference>
<feature type="binding site" evidence="4">
    <location>
        <position position="280"/>
    </location>
    <ligand>
        <name>allantoate</name>
        <dbReference type="ChEBI" id="CHEBI:17536"/>
    </ligand>
</feature>
<evidence type="ECO:0000256" key="1">
    <source>
        <dbReference type="ARBA" id="ARBA00006153"/>
    </source>
</evidence>
<comment type="similarity">
    <text evidence="1">Belongs to the peptidase M20 family.</text>
</comment>
<keyword evidence="3" id="KW-0862">Zinc</keyword>
<feature type="binding site" evidence="4">
    <location>
        <position position="293"/>
    </location>
    <ligand>
        <name>allantoate</name>
        <dbReference type="ChEBI" id="CHEBI:17536"/>
    </ligand>
</feature>